<gene>
    <name evidence="4" type="ORF">AUR65_018185</name>
</gene>
<organism evidence="4 5">
    <name type="scientific">Haloferax marisrubri</name>
    <dbReference type="NCBI Taxonomy" id="1544719"/>
    <lineage>
        <taxon>Archaea</taxon>
        <taxon>Methanobacteriati</taxon>
        <taxon>Methanobacteriota</taxon>
        <taxon>Stenosarchaea group</taxon>
        <taxon>Halobacteria</taxon>
        <taxon>Halobacteriales</taxon>
        <taxon>Haloferacaceae</taxon>
        <taxon>Haloferax</taxon>
    </lineage>
</organism>
<dbReference type="Proteomes" id="UP000053621">
    <property type="component" value="Unassembled WGS sequence"/>
</dbReference>
<dbReference type="EMBL" id="LOPW02000022">
    <property type="protein sequence ID" value="POG53936.1"/>
    <property type="molecule type" value="Genomic_DNA"/>
</dbReference>
<dbReference type="PANTHER" id="PTHR34293:SF1">
    <property type="entry name" value="HTH-TYPE TRANSCRIPTIONAL REGULATOR TRMBL2"/>
    <property type="match status" value="1"/>
</dbReference>
<proteinExistence type="inferred from homology"/>
<comment type="caution">
    <text evidence="4">The sequence shown here is derived from an EMBL/GenBank/DDBJ whole genome shotgun (WGS) entry which is preliminary data.</text>
</comment>
<sequence>MLREELGDFGFSDKEIDVYLALLSLGEAATSAISEAADVSQQAVYTITDRLEDRGLVRVNDHASPKTIRAVPPKESMAALSSRIDSITPVLDSRFNDTKPQTPELKMVKSHETALKRLQEAISQAQREVIVAIPERVYPDIEHELQAARERDVLVFLLVQDVDDPSTARERFSGAADIVRCWTENILFLFATDTQSANPSVHQSALVGDALLLSGTHETGDGVAVSEKHLAGSIHGMFFSAYWPAGTEVFITDPDPLPKTYDWFRQAVFHAMLHKKRGTDIWADIETDDGETISGRVSNISQALIAPTTNEYTLQTSLTLETDEGEMSVGGRNAILENYEAKSVTLRVE</sequence>
<evidence type="ECO:0000256" key="1">
    <source>
        <dbReference type="ARBA" id="ARBA00007287"/>
    </source>
</evidence>
<name>A0A2P4NLE5_9EURY</name>
<dbReference type="Gene3D" id="2.30.30.690">
    <property type="match status" value="1"/>
</dbReference>
<dbReference type="InterPro" id="IPR021586">
    <property type="entry name" value="Tscrpt_reg_TrmB_C"/>
</dbReference>
<protein>
    <submittedName>
        <fullName evidence="4">TrmB family transcriptional regulator</fullName>
    </submittedName>
</protein>
<dbReference type="Gene3D" id="1.10.10.10">
    <property type="entry name" value="Winged helix-like DNA-binding domain superfamily/Winged helix DNA-binding domain"/>
    <property type="match status" value="1"/>
</dbReference>
<dbReference type="InterPro" id="IPR051797">
    <property type="entry name" value="TrmB-like"/>
</dbReference>
<dbReference type="Pfam" id="PF11495">
    <property type="entry name" value="Regulator_TrmB"/>
    <property type="match status" value="1"/>
</dbReference>
<accession>A0A2P4NLE5</accession>
<evidence type="ECO:0000313" key="4">
    <source>
        <dbReference type="EMBL" id="POG53936.1"/>
    </source>
</evidence>
<dbReference type="SUPFAM" id="SSF56024">
    <property type="entry name" value="Phospholipase D/nuclease"/>
    <property type="match status" value="1"/>
</dbReference>
<dbReference type="PANTHER" id="PTHR34293">
    <property type="entry name" value="HTH-TYPE TRANSCRIPTIONAL REGULATOR TRMBL2"/>
    <property type="match status" value="1"/>
</dbReference>
<dbReference type="InterPro" id="IPR036390">
    <property type="entry name" value="WH_DNA-bd_sf"/>
</dbReference>
<dbReference type="SUPFAM" id="SSF46785">
    <property type="entry name" value="Winged helix' DNA-binding domain"/>
    <property type="match status" value="1"/>
</dbReference>
<dbReference type="InterPro" id="IPR002831">
    <property type="entry name" value="Tscrpt_reg_TrmB_N"/>
</dbReference>
<dbReference type="InterPro" id="IPR036388">
    <property type="entry name" value="WH-like_DNA-bd_sf"/>
</dbReference>
<feature type="domain" description="Transcription regulator TrmB C-terminal" evidence="3">
    <location>
        <begin position="105"/>
        <end position="348"/>
    </location>
</feature>
<evidence type="ECO:0000313" key="5">
    <source>
        <dbReference type="Proteomes" id="UP000053621"/>
    </source>
</evidence>
<feature type="domain" description="Transcription regulator TrmB N-terminal" evidence="2">
    <location>
        <begin position="8"/>
        <end position="74"/>
    </location>
</feature>
<evidence type="ECO:0000259" key="2">
    <source>
        <dbReference type="Pfam" id="PF01978"/>
    </source>
</evidence>
<keyword evidence="5" id="KW-1185">Reference proteome</keyword>
<evidence type="ECO:0000259" key="3">
    <source>
        <dbReference type="Pfam" id="PF11495"/>
    </source>
</evidence>
<dbReference type="SUPFAM" id="SSF159071">
    <property type="entry name" value="TrmB C-terminal domain-like"/>
    <property type="match status" value="1"/>
</dbReference>
<comment type="similarity">
    <text evidence="1">Belongs to the transcriptional regulator TrmB family.</text>
</comment>
<dbReference type="AlphaFoldDB" id="A0A2P4NLE5"/>
<reference evidence="4" key="1">
    <citation type="submission" date="2017-08" db="EMBL/GenBank/DDBJ databases">
        <title>Haloferax marisrubri sp. nov., isolated from the Discovery deep brine-seawater interface in the Red Sea.</title>
        <authorList>
            <person name="Zhang G."/>
            <person name="Stingl U."/>
        </authorList>
    </citation>
    <scope>NUCLEOTIDE SEQUENCE [LARGE SCALE GENOMIC DNA]</scope>
    <source>
        <strain evidence="4">SB3</strain>
    </source>
</reference>
<dbReference type="Pfam" id="PF01978">
    <property type="entry name" value="TrmB"/>
    <property type="match status" value="1"/>
</dbReference>